<dbReference type="AlphaFoldDB" id="A0A8H4VI70"/>
<evidence type="ECO:0000256" key="1">
    <source>
        <dbReference type="SAM" id="MobiDB-lite"/>
    </source>
</evidence>
<protein>
    <submittedName>
        <fullName evidence="2">Uncharacterized protein</fullName>
    </submittedName>
</protein>
<feature type="compositionally biased region" description="Low complexity" evidence="1">
    <location>
        <begin position="62"/>
        <end position="81"/>
    </location>
</feature>
<organism evidence="2 3">
    <name type="scientific">Agrocybe pediades</name>
    <dbReference type="NCBI Taxonomy" id="84607"/>
    <lineage>
        <taxon>Eukaryota</taxon>
        <taxon>Fungi</taxon>
        <taxon>Dikarya</taxon>
        <taxon>Basidiomycota</taxon>
        <taxon>Agaricomycotina</taxon>
        <taxon>Agaricomycetes</taxon>
        <taxon>Agaricomycetidae</taxon>
        <taxon>Agaricales</taxon>
        <taxon>Agaricineae</taxon>
        <taxon>Strophariaceae</taxon>
        <taxon>Agrocybe</taxon>
    </lineage>
</organism>
<proteinExistence type="predicted"/>
<dbReference type="EMBL" id="JAACJL010000059">
    <property type="protein sequence ID" value="KAF4610303.1"/>
    <property type="molecule type" value="Genomic_DNA"/>
</dbReference>
<gene>
    <name evidence="2" type="ORF">D9613_010473</name>
</gene>
<evidence type="ECO:0000313" key="2">
    <source>
        <dbReference type="EMBL" id="KAF4610303.1"/>
    </source>
</evidence>
<sequence>MNTQPTPGSHLVSFPSVSYALHKLPQAVTLDDVALHPHMYLHRSKESEAKLQRSLAVKAMKAANASANGSASPSPAQPQQPTYNAAPVNTSSSQSSSGVPTRSKPKFFTT</sequence>
<accession>A0A8H4VI70</accession>
<reference evidence="2 3" key="1">
    <citation type="submission" date="2019-12" db="EMBL/GenBank/DDBJ databases">
        <authorList>
            <person name="Floudas D."/>
            <person name="Bentzer J."/>
            <person name="Ahren D."/>
            <person name="Johansson T."/>
            <person name="Persson P."/>
            <person name="Tunlid A."/>
        </authorList>
    </citation>
    <scope>NUCLEOTIDE SEQUENCE [LARGE SCALE GENOMIC DNA]</scope>
    <source>
        <strain evidence="2 3">CBS 102.39</strain>
    </source>
</reference>
<keyword evidence="3" id="KW-1185">Reference proteome</keyword>
<dbReference type="OrthoDB" id="3267993at2759"/>
<dbReference type="Proteomes" id="UP000521872">
    <property type="component" value="Unassembled WGS sequence"/>
</dbReference>
<name>A0A8H4VI70_9AGAR</name>
<comment type="caution">
    <text evidence="2">The sequence shown here is derived from an EMBL/GenBank/DDBJ whole genome shotgun (WGS) entry which is preliminary data.</text>
</comment>
<evidence type="ECO:0000313" key="3">
    <source>
        <dbReference type="Proteomes" id="UP000521872"/>
    </source>
</evidence>
<feature type="region of interest" description="Disordered" evidence="1">
    <location>
        <begin position="60"/>
        <end position="110"/>
    </location>
</feature>